<gene>
    <name evidence="5" type="primary">rfbD</name>
    <name evidence="5" type="ORF">MU0050_003414</name>
</gene>
<protein>
    <recommendedName>
        <fullName evidence="2">dTDP-4-dehydrorhamnose reductase</fullName>
        <ecNumber evidence="2">1.1.1.133</ecNumber>
    </recommendedName>
</protein>
<dbReference type="Proteomes" id="UP001190466">
    <property type="component" value="Chromosome"/>
</dbReference>
<keyword evidence="6" id="KW-1185">Reference proteome</keyword>
<dbReference type="SUPFAM" id="SSF51735">
    <property type="entry name" value="NAD(P)-binding Rossmann-fold domains"/>
    <property type="match status" value="1"/>
</dbReference>
<dbReference type="InterPro" id="IPR036291">
    <property type="entry name" value="NAD(P)-bd_dom_sf"/>
</dbReference>
<dbReference type="Gene3D" id="3.40.50.720">
    <property type="entry name" value="NAD(P)-binding Rossmann-like Domain"/>
    <property type="match status" value="1"/>
</dbReference>
<comment type="similarity">
    <text evidence="1 2">Belongs to the dTDP-4-dehydrorhamnose reductase family.</text>
</comment>
<dbReference type="Pfam" id="PF04321">
    <property type="entry name" value="RmlD_sub_bind"/>
    <property type="match status" value="1"/>
</dbReference>
<dbReference type="NCBIfam" id="TIGR01214">
    <property type="entry name" value="rmlD"/>
    <property type="match status" value="1"/>
</dbReference>
<dbReference type="PANTHER" id="PTHR10491">
    <property type="entry name" value="DTDP-4-DEHYDRORHAMNOSE REDUCTASE"/>
    <property type="match status" value="1"/>
</dbReference>
<evidence type="ECO:0000313" key="6">
    <source>
        <dbReference type="Proteomes" id="UP001190466"/>
    </source>
</evidence>
<dbReference type="CDD" id="cd05254">
    <property type="entry name" value="dTDP_HR_like_SDR_e"/>
    <property type="match status" value="1"/>
</dbReference>
<dbReference type="EMBL" id="OY726395">
    <property type="protein sequence ID" value="CAJ1584863.1"/>
    <property type="molecule type" value="Genomic_DNA"/>
</dbReference>
<dbReference type="InterPro" id="IPR029903">
    <property type="entry name" value="RmlD-like-bd"/>
</dbReference>
<evidence type="ECO:0000256" key="3">
    <source>
        <dbReference type="SAM" id="MobiDB-lite"/>
    </source>
</evidence>
<keyword evidence="2" id="KW-0521">NADP</keyword>
<evidence type="ECO:0000256" key="1">
    <source>
        <dbReference type="ARBA" id="ARBA00010944"/>
    </source>
</evidence>
<dbReference type="Gene3D" id="3.90.25.10">
    <property type="entry name" value="UDP-galactose 4-epimerase, domain 1"/>
    <property type="match status" value="1"/>
</dbReference>
<reference evidence="5 6" key="1">
    <citation type="submission" date="2023-08" db="EMBL/GenBank/DDBJ databases">
        <authorList>
            <person name="Folkvardsen B D."/>
            <person name="Norman A."/>
        </authorList>
    </citation>
    <scope>NUCLEOTIDE SEQUENCE [LARGE SCALE GENOMIC DNA]</scope>
    <source>
        <strain evidence="5 6">Mu0050</strain>
    </source>
</reference>
<comment type="pathway">
    <text evidence="2">Carbohydrate biosynthesis; dTDP-L-rhamnose biosynthesis.</text>
</comment>
<sequence length="296" mass="30443">MSDRIVVTGAAGQVGRFLTARATAEGRPVLALNSAQWNIADPVAAPVLNSGDVVVNCAAYTNVDGAEAAPDDAHAVNATGPANVARACAQAGARLIHISTDYVFGGDAQRGPGRPYELDDPVDPVNVYGRSKLDGERAVAAALPTATVVRTSWVYTGGDGNDFAAVMAGKARAGQAVDVVDDQIGSPTYTGDLVAALLQIIDERLEAPLLHAGNAGEASRFEQARAVYAAVGADPELVRPVGSGAHPRPAARPAYSALAGQQSERAGLRPLPPWRDAVARALAEGRPLAGYPLGRD</sequence>
<proteinExistence type="inferred from homology"/>
<name>A0ABM9MGZ3_9MYCO</name>
<dbReference type="EC" id="1.1.1.133" evidence="2"/>
<dbReference type="InterPro" id="IPR005913">
    <property type="entry name" value="dTDP_dehydrorham_reduct"/>
</dbReference>
<evidence type="ECO:0000259" key="4">
    <source>
        <dbReference type="Pfam" id="PF04321"/>
    </source>
</evidence>
<evidence type="ECO:0000256" key="2">
    <source>
        <dbReference type="RuleBase" id="RU364082"/>
    </source>
</evidence>
<accession>A0ABM9MGZ3</accession>
<comment type="function">
    <text evidence="2">Catalyzes the reduction of dTDP-6-deoxy-L-lyxo-4-hexulose to yield dTDP-L-rhamnose.</text>
</comment>
<dbReference type="GO" id="GO:0008831">
    <property type="term" value="F:dTDP-4-dehydrorhamnose reductase activity"/>
    <property type="evidence" value="ECO:0007669"/>
    <property type="project" value="UniProtKB-EC"/>
</dbReference>
<feature type="domain" description="RmlD-like substrate binding" evidence="4">
    <location>
        <begin position="4"/>
        <end position="284"/>
    </location>
</feature>
<organism evidence="5 6">
    <name type="scientific">[Mycobacterium] wendilense</name>
    <dbReference type="NCBI Taxonomy" id="3064284"/>
    <lineage>
        <taxon>Bacteria</taxon>
        <taxon>Bacillati</taxon>
        <taxon>Actinomycetota</taxon>
        <taxon>Actinomycetes</taxon>
        <taxon>Mycobacteriales</taxon>
        <taxon>Mycobacteriaceae</taxon>
        <taxon>Mycolicibacter</taxon>
    </lineage>
</organism>
<dbReference type="RefSeq" id="WP_316510749.1">
    <property type="nucleotide sequence ID" value="NZ_OY726395.1"/>
</dbReference>
<dbReference type="PANTHER" id="PTHR10491:SF4">
    <property type="entry name" value="METHIONINE ADENOSYLTRANSFERASE 2 SUBUNIT BETA"/>
    <property type="match status" value="1"/>
</dbReference>
<keyword evidence="2 5" id="KW-0560">Oxidoreductase</keyword>
<evidence type="ECO:0000313" key="5">
    <source>
        <dbReference type="EMBL" id="CAJ1584863.1"/>
    </source>
</evidence>
<feature type="region of interest" description="Disordered" evidence="3">
    <location>
        <begin position="239"/>
        <end position="271"/>
    </location>
</feature>